<accession>A0AAW1M6T0</accession>
<comment type="caution">
    <text evidence="1">The sequence shown here is derived from an EMBL/GenBank/DDBJ whole genome shotgun (WGS) entry which is preliminary data.</text>
</comment>
<dbReference type="PANTHER" id="PTHR34133:SF8">
    <property type="entry name" value="OS07G0633000 PROTEIN"/>
    <property type="match status" value="1"/>
</dbReference>
<proteinExistence type="predicted"/>
<reference evidence="1" key="1">
    <citation type="submission" date="2024-03" db="EMBL/GenBank/DDBJ databases">
        <title>WGS assembly of Saponaria officinalis var. Norfolk2.</title>
        <authorList>
            <person name="Jenkins J."/>
            <person name="Shu S."/>
            <person name="Grimwood J."/>
            <person name="Barry K."/>
            <person name="Goodstein D."/>
            <person name="Schmutz J."/>
            <person name="Leebens-Mack J."/>
            <person name="Osbourn A."/>
        </authorList>
    </citation>
    <scope>NUCLEOTIDE SEQUENCE [LARGE SCALE GENOMIC DNA]</scope>
    <source>
        <strain evidence="1">JIC</strain>
    </source>
</reference>
<dbReference type="AlphaFoldDB" id="A0AAW1M6T0"/>
<dbReference type="EMBL" id="JBDFQZ010000003">
    <property type="protein sequence ID" value="KAK9741104.1"/>
    <property type="molecule type" value="Genomic_DNA"/>
</dbReference>
<dbReference type="Proteomes" id="UP001443914">
    <property type="component" value="Unassembled WGS sequence"/>
</dbReference>
<dbReference type="Pfam" id="PF09366">
    <property type="entry name" value="DUF1997"/>
    <property type="match status" value="1"/>
</dbReference>
<evidence type="ECO:0000313" key="1">
    <source>
        <dbReference type="EMBL" id="KAK9741104.1"/>
    </source>
</evidence>
<name>A0AAW1M6T0_SAPOF</name>
<protein>
    <submittedName>
        <fullName evidence="1">Uncharacterized protein</fullName>
    </submittedName>
</protein>
<sequence length="94" mass="10871">MCSIGRPLSYLNIEEWRVHRLPIGFMFTTVFPVIDMRLRCKTSGKEYPPGISPAISKVLELDIVRWELQGLMMRQSQLSLVLELKEPFTQTDMG</sequence>
<organism evidence="1 2">
    <name type="scientific">Saponaria officinalis</name>
    <name type="common">Common soapwort</name>
    <name type="synonym">Lychnis saponaria</name>
    <dbReference type="NCBI Taxonomy" id="3572"/>
    <lineage>
        <taxon>Eukaryota</taxon>
        <taxon>Viridiplantae</taxon>
        <taxon>Streptophyta</taxon>
        <taxon>Embryophyta</taxon>
        <taxon>Tracheophyta</taxon>
        <taxon>Spermatophyta</taxon>
        <taxon>Magnoliopsida</taxon>
        <taxon>eudicotyledons</taxon>
        <taxon>Gunneridae</taxon>
        <taxon>Pentapetalae</taxon>
        <taxon>Caryophyllales</taxon>
        <taxon>Caryophyllaceae</taxon>
        <taxon>Caryophylleae</taxon>
        <taxon>Saponaria</taxon>
    </lineage>
</organism>
<dbReference type="InterPro" id="IPR018971">
    <property type="entry name" value="DUF1997"/>
</dbReference>
<keyword evidence="2" id="KW-1185">Reference proteome</keyword>
<dbReference type="PANTHER" id="PTHR34133">
    <property type="entry name" value="OS07G0633000 PROTEIN"/>
    <property type="match status" value="1"/>
</dbReference>
<gene>
    <name evidence="1" type="ORF">RND81_03G081900</name>
</gene>
<evidence type="ECO:0000313" key="2">
    <source>
        <dbReference type="Proteomes" id="UP001443914"/>
    </source>
</evidence>